<evidence type="ECO:0000313" key="3">
    <source>
        <dbReference type="Proteomes" id="UP000620670"/>
    </source>
</evidence>
<evidence type="ECO:0000313" key="2">
    <source>
        <dbReference type="EMBL" id="MBJ6125314.1"/>
    </source>
</evidence>
<accession>A0ABS0XZ82</accession>
<dbReference type="Proteomes" id="UP000620670">
    <property type="component" value="Unassembled WGS sequence"/>
</dbReference>
<dbReference type="EMBL" id="JAELXT010000005">
    <property type="protein sequence ID" value="MBJ6125314.1"/>
    <property type="molecule type" value="Genomic_DNA"/>
</dbReference>
<organism evidence="2 3">
    <name type="scientific">Microvirga splendida</name>
    <dbReference type="NCBI Taxonomy" id="2795727"/>
    <lineage>
        <taxon>Bacteria</taxon>
        <taxon>Pseudomonadati</taxon>
        <taxon>Pseudomonadota</taxon>
        <taxon>Alphaproteobacteria</taxon>
        <taxon>Hyphomicrobiales</taxon>
        <taxon>Methylobacteriaceae</taxon>
        <taxon>Microvirga</taxon>
    </lineage>
</organism>
<feature type="region of interest" description="Disordered" evidence="1">
    <location>
        <begin position="101"/>
        <end position="135"/>
    </location>
</feature>
<evidence type="ECO:0000256" key="1">
    <source>
        <dbReference type="SAM" id="MobiDB-lite"/>
    </source>
</evidence>
<comment type="caution">
    <text evidence="2">The sequence shown here is derived from an EMBL/GenBank/DDBJ whole genome shotgun (WGS) entry which is preliminary data.</text>
</comment>
<keyword evidence="3" id="KW-1185">Reference proteome</keyword>
<reference evidence="3" key="1">
    <citation type="submission" date="2020-12" db="EMBL/GenBank/DDBJ databases">
        <title>Hymenobacter sp.</title>
        <authorList>
            <person name="Kim M.K."/>
        </authorList>
    </citation>
    <scope>NUCLEOTIDE SEQUENCE [LARGE SCALE GENOMIC DNA]</scope>
    <source>
        <strain evidence="3">BT325</strain>
    </source>
</reference>
<sequence>MTKTVTSLFHTEQHAAAAADRLEQAGVSRAAIDIWSTPHNLAPLLEDDGVSRADAHAYVEGVVRGGSVVIVRCDDAEVDQIVSILDQEGVLDLDERQTVWRSEGWESPQMMNRSSGASHGRVRIQPSRLGPPIQE</sequence>
<proteinExistence type="predicted"/>
<dbReference type="RefSeq" id="WP_199048058.1">
    <property type="nucleotide sequence ID" value="NZ_JAELXT010000005.1"/>
</dbReference>
<gene>
    <name evidence="2" type="ORF">JAO75_07810</name>
</gene>
<protein>
    <recommendedName>
        <fullName evidence="4">DUF2007 domain-containing protein</fullName>
    </recommendedName>
</protein>
<evidence type="ECO:0008006" key="4">
    <source>
        <dbReference type="Google" id="ProtNLM"/>
    </source>
</evidence>
<name>A0ABS0XZ82_9HYPH</name>